<proteinExistence type="predicted"/>
<keyword evidence="4" id="KW-1185">Reference proteome</keyword>
<dbReference type="OrthoDB" id="10064318at2759"/>
<feature type="region of interest" description="Disordered" evidence="1">
    <location>
        <begin position="1"/>
        <end position="60"/>
    </location>
</feature>
<dbReference type="STRING" id="45607.A0A2T0FKT2"/>
<dbReference type="RefSeq" id="XP_024665546.1">
    <property type="nucleotide sequence ID" value="XM_024809778.1"/>
</dbReference>
<sequence>MGKTLLSLWGLKPPDPPVCADKITQDTSNSLSLPLNFEETPSGPHMSQATPEQPHDANIPVNSFLAPQKRRPDAEDNSNTLEIRELTPRPSVMCTIRARPDRLKAIKPKVHGFFQKRVAPPPSELSKELKNVVMPSQPACWPKYQSRPERSDHVDALPRRKRAKLRHVPQVHGPSGPATRYGPKLPSLLPYISGPLPTRTLMTSEEACQVVSSGKPEEDPLLLKMRSIAGIQQPFDLGDWETQMWCTKYAPTTVSHCINSRAGKLAYRWIKRQMKLLKNGPIVPRRANEMTDFIDDENASLSYLLLHGPSGMGKTATVYAAARDLGAFVFEINSSQKRGGKEVLSLLDGIGHSRAVHNNNERKDCIILIDDVDVLFESEASLFNTLDRVAQTTRRPIVLTCQDLDRLPYSVLDTAEHLYVGAPDPVRSVEYAWLVAFCEGHHLSKEVVAHTVVRYNGDIRKSLTHLQFWCQMAIGGRPSSSDWLLTEPGFDRVISMNTPVELPETHALAASAPITDEVTEILSLFDAHHRQKVLREPFADGLQGIPEPGWVEVLDAPVYIEDPFPQIHRRSLRQLRDTLWHAHNDKLLVTDYAPYARRMALADRARNQMLAEANSGRQSRRSWAARGLDGRQHLSNGEQVLRWGWPGQNSFPDCI</sequence>
<dbReference type="GeneID" id="36516969"/>
<evidence type="ECO:0000259" key="2">
    <source>
        <dbReference type="SMART" id="SM00382"/>
    </source>
</evidence>
<dbReference type="SUPFAM" id="SSF52540">
    <property type="entry name" value="P-loop containing nucleoside triphosphate hydrolases"/>
    <property type="match status" value="1"/>
</dbReference>
<dbReference type="GO" id="GO:0003677">
    <property type="term" value="F:DNA binding"/>
    <property type="evidence" value="ECO:0007669"/>
    <property type="project" value="TreeGrafter"/>
</dbReference>
<accession>A0A2T0FKT2</accession>
<dbReference type="InterPro" id="IPR003593">
    <property type="entry name" value="AAA+_ATPase"/>
</dbReference>
<evidence type="ECO:0000313" key="3">
    <source>
        <dbReference type="EMBL" id="PRT55601.1"/>
    </source>
</evidence>
<name>A0A2T0FKT2_9ASCO</name>
<dbReference type="CDD" id="cd00009">
    <property type="entry name" value="AAA"/>
    <property type="match status" value="1"/>
</dbReference>
<dbReference type="Proteomes" id="UP000238350">
    <property type="component" value="Unassembled WGS sequence"/>
</dbReference>
<feature type="domain" description="AAA+ ATPase" evidence="2">
    <location>
        <begin position="300"/>
        <end position="424"/>
    </location>
</feature>
<dbReference type="InterPro" id="IPR027417">
    <property type="entry name" value="P-loop_NTPase"/>
</dbReference>
<gene>
    <name evidence="3" type="ORF">B9G98_03221</name>
</gene>
<organism evidence="3 4">
    <name type="scientific">Wickerhamiella sorbophila</name>
    <dbReference type="NCBI Taxonomy" id="45607"/>
    <lineage>
        <taxon>Eukaryota</taxon>
        <taxon>Fungi</taxon>
        <taxon>Dikarya</taxon>
        <taxon>Ascomycota</taxon>
        <taxon>Saccharomycotina</taxon>
        <taxon>Dipodascomycetes</taxon>
        <taxon>Dipodascales</taxon>
        <taxon>Trichomonascaceae</taxon>
        <taxon>Wickerhamiella</taxon>
    </lineage>
</organism>
<evidence type="ECO:0000313" key="4">
    <source>
        <dbReference type="Proteomes" id="UP000238350"/>
    </source>
</evidence>
<dbReference type="Pfam" id="PF00004">
    <property type="entry name" value="AAA"/>
    <property type="match status" value="1"/>
</dbReference>
<dbReference type="Gene3D" id="3.40.50.300">
    <property type="entry name" value="P-loop containing nucleotide triphosphate hydrolases"/>
    <property type="match status" value="1"/>
</dbReference>
<dbReference type="GO" id="GO:0005524">
    <property type="term" value="F:ATP binding"/>
    <property type="evidence" value="ECO:0007669"/>
    <property type="project" value="InterPro"/>
</dbReference>
<dbReference type="SMART" id="SM00382">
    <property type="entry name" value="AAA"/>
    <property type="match status" value="1"/>
</dbReference>
<evidence type="ECO:0000256" key="1">
    <source>
        <dbReference type="SAM" id="MobiDB-lite"/>
    </source>
</evidence>
<dbReference type="InterPro" id="IPR003959">
    <property type="entry name" value="ATPase_AAA_core"/>
</dbReference>
<dbReference type="PANTHER" id="PTHR23389:SF21">
    <property type="entry name" value="ATPASE FAMILY AAA DOMAIN-CONTAINING PROTEIN 5"/>
    <property type="match status" value="1"/>
</dbReference>
<protein>
    <submittedName>
        <fullName evidence="3">Telomere length regulation protein elg1</fullName>
    </submittedName>
</protein>
<dbReference type="GO" id="GO:0005634">
    <property type="term" value="C:nucleus"/>
    <property type="evidence" value="ECO:0007669"/>
    <property type="project" value="TreeGrafter"/>
</dbReference>
<comment type="caution">
    <text evidence="3">The sequence shown here is derived from an EMBL/GenBank/DDBJ whole genome shotgun (WGS) entry which is preliminary data.</text>
</comment>
<dbReference type="GO" id="GO:0016887">
    <property type="term" value="F:ATP hydrolysis activity"/>
    <property type="evidence" value="ECO:0007669"/>
    <property type="project" value="InterPro"/>
</dbReference>
<reference evidence="3 4" key="1">
    <citation type="submission" date="2017-04" db="EMBL/GenBank/DDBJ databases">
        <title>Genome sequencing of [Candida] sorbophila.</title>
        <authorList>
            <person name="Ahn J.O."/>
        </authorList>
    </citation>
    <scope>NUCLEOTIDE SEQUENCE [LARGE SCALE GENOMIC DNA]</scope>
    <source>
        <strain evidence="3 4">DS02</strain>
    </source>
</reference>
<dbReference type="PANTHER" id="PTHR23389">
    <property type="entry name" value="CHROMOSOME TRANSMISSION FIDELITY FACTOR 18"/>
    <property type="match status" value="1"/>
</dbReference>
<dbReference type="AlphaFoldDB" id="A0A2T0FKT2"/>
<dbReference type="EMBL" id="NDIQ01000021">
    <property type="protein sequence ID" value="PRT55601.1"/>
    <property type="molecule type" value="Genomic_DNA"/>
</dbReference>